<gene>
    <name evidence="2" type="ORF">CVLEPA_LOCUS16833</name>
</gene>
<feature type="compositionally biased region" description="Acidic residues" evidence="1">
    <location>
        <begin position="75"/>
        <end position="84"/>
    </location>
</feature>
<proteinExistence type="predicted"/>
<evidence type="ECO:0000313" key="3">
    <source>
        <dbReference type="Proteomes" id="UP001642483"/>
    </source>
</evidence>
<organism evidence="2 3">
    <name type="scientific">Clavelina lepadiformis</name>
    <name type="common">Light-bulb sea squirt</name>
    <name type="synonym">Ascidia lepadiformis</name>
    <dbReference type="NCBI Taxonomy" id="159417"/>
    <lineage>
        <taxon>Eukaryota</taxon>
        <taxon>Metazoa</taxon>
        <taxon>Chordata</taxon>
        <taxon>Tunicata</taxon>
        <taxon>Ascidiacea</taxon>
        <taxon>Aplousobranchia</taxon>
        <taxon>Clavelinidae</taxon>
        <taxon>Clavelina</taxon>
    </lineage>
</organism>
<protein>
    <submittedName>
        <fullName evidence="2">Uncharacterized protein</fullName>
    </submittedName>
</protein>
<evidence type="ECO:0000256" key="1">
    <source>
        <dbReference type="SAM" id="MobiDB-lite"/>
    </source>
</evidence>
<reference evidence="2 3" key="1">
    <citation type="submission" date="2024-02" db="EMBL/GenBank/DDBJ databases">
        <authorList>
            <person name="Daric V."/>
            <person name="Darras S."/>
        </authorList>
    </citation>
    <scope>NUCLEOTIDE SEQUENCE [LARGE SCALE GENOMIC DNA]</scope>
</reference>
<keyword evidence="3" id="KW-1185">Reference proteome</keyword>
<comment type="caution">
    <text evidence="2">The sequence shown here is derived from an EMBL/GenBank/DDBJ whole genome shotgun (WGS) entry which is preliminary data.</text>
</comment>
<dbReference type="EMBL" id="CAWYQH010000101">
    <property type="protein sequence ID" value="CAK8685733.1"/>
    <property type="molecule type" value="Genomic_DNA"/>
</dbReference>
<name>A0ABP0G1L0_CLALP</name>
<feature type="region of interest" description="Disordered" evidence="1">
    <location>
        <begin position="64"/>
        <end position="84"/>
    </location>
</feature>
<dbReference type="Proteomes" id="UP001642483">
    <property type="component" value="Unassembled WGS sequence"/>
</dbReference>
<accession>A0ABP0G1L0</accession>
<sequence length="84" mass="9581">MLNQSGNYFSMEYCVNQKHMKVVYVKLIQVVMLHQVESDSDGNITETSNLDFENGQVQTQTINLNHRSAPKSTVADEDDSNDVW</sequence>
<evidence type="ECO:0000313" key="2">
    <source>
        <dbReference type="EMBL" id="CAK8685733.1"/>
    </source>
</evidence>